<protein>
    <recommendedName>
        <fullName evidence="4">Ig-like domain-containing protein</fullName>
    </recommendedName>
</protein>
<evidence type="ECO:0000313" key="5">
    <source>
        <dbReference type="Ensembl" id="ENSCPBP00000018430.1"/>
    </source>
</evidence>
<dbReference type="InterPro" id="IPR013106">
    <property type="entry name" value="Ig_V-set"/>
</dbReference>
<keyword evidence="3" id="KW-1280">Immunoglobulin</keyword>
<keyword evidence="1" id="KW-0391">Immunity</keyword>
<dbReference type="GO" id="GO:0005576">
    <property type="term" value="C:extracellular region"/>
    <property type="evidence" value="ECO:0007669"/>
    <property type="project" value="UniProtKB-ARBA"/>
</dbReference>
<dbReference type="AlphaFoldDB" id="A0A8C3HI75"/>
<proteinExistence type="predicted"/>
<sequence>IAFTINMIYNIFLFPGSQVLLVESGGGIQKPGGSLRLSCKASGFTFTSYHMSWVRQAPGKGLEWVSRIYNPANSLSTFYSDAVKGRFTISRDDSSSLVYLQMNSLKVEDTARYYCARDTVIRNQLQ</sequence>
<dbReference type="OMA" id="WIAHIYT"/>
<dbReference type="PANTHER" id="PTHR23266">
    <property type="entry name" value="IMMUNOGLOBULIN HEAVY CHAIN"/>
    <property type="match status" value="1"/>
</dbReference>
<dbReference type="Ensembl" id="ENSCPBT00000021761.1">
    <property type="protein sequence ID" value="ENSCPBP00000018430.1"/>
    <property type="gene ID" value="ENSCPBG00000013432.1"/>
</dbReference>
<keyword evidence="6" id="KW-1185">Reference proteome</keyword>
<dbReference type="PROSITE" id="PS50835">
    <property type="entry name" value="IG_LIKE"/>
    <property type="match status" value="1"/>
</dbReference>
<dbReference type="InterPro" id="IPR036179">
    <property type="entry name" value="Ig-like_dom_sf"/>
</dbReference>
<dbReference type="GO" id="GO:0019814">
    <property type="term" value="C:immunoglobulin complex"/>
    <property type="evidence" value="ECO:0007669"/>
    <property type="project" value="UniProtKB-KW"/>
</dbReference>
<evidence type="ECO:0000256" key="1">
    <source>
        <dbReference type="ARBA" id="ARBA00022859"/>
    </source>
</evidence>
<evidence type="ECO:0000256" key="3">
    <source>
        <dbReference type="ARBA" id="ARBA00043265"/>
    </source>
</evidence>
<evidence type="ECO:0000313" key="6">
    <source>
        <dbReference type="Proteomes" id="UP000694380"/>
    </source>
</evidence>
<dbReference type="Proteomes" id="UP000694380">
    <property type="component" value="Unplaced"/>
</dbReference>
<dbReference type="InterPro" id="IPR050199">
    <property type="entry name" value="IgHV"/>
</dbReference>
<dbReference type="SUPFAM" id="SSF48726">
    <property type="entry name" value="Immunoglobulin"/>
    <property type="match status" value="1"/>
</dbReference>
<dbReference type="Pfam" id="PF07686">
    <property type="entry name" value="V-set"/>
    <property type="match status" value="1"/>
</dbReference>
<organism evidence="5 6">
    <name type="scientific">Chrysemys picta bellii</name>
    <name type="common">Western painted turtle</name>
    <name type="synonym">Emys bellii</name>
    <dbReference type="NCBI Taxonomy" id="8478"/>
    <lineage>
        <taxon>Eukaryota</taxon>
        <taxon>Metazoa</taxon>
        <taxon>Chordata</taxon>
        <taxon>Craniata</taxon>
        <taxon>Vertebrata</taxon>
        <taxon>Euteleostomi</taxon>
        <taxon>Archelosauria</taxon>
        <taxon>Testudinata</taxon>
        <taxon>Testudines</taxon>
        <taxon>Cryptodira</taxon>
        <taxon>Durocryptodira</taxon>
        <taxon>Testudinoidea</taxon>
        <taxon>Emydidae</taxon>
        <taxon>Chrysemys</taxon>
    </lineage>
</organism>
<dbReference type="GeneTree" id="ENSGT01050000244936"/>
<evidence type="ECO:0000256" key="2">
    <source>
        <dbReference type="ARBA" id="ARBA00023130"/>
    </source>
</evidence>
<reference evidence="5" key="2">
    <citation type="submission" date="2025-09" db="UniProtKB">
        <authorList>
            <consortium name="Ensembl"/>
        </authorList>
    </citation>
    <scope>IDENTIFICATION</scope>
</reference>
<dbReference type="InterPro" id="IPR007110">
    <property type="entry name" value="Ig-like_dom"/>
</dbReference>
<keyword evidence="2" id="KW-1064">Adaptive immunity</keyword>
<name>A0A8C3HI75_CHRPI</name>
<evidence type="ECO:0000259" key="4">
    <source>
        <dbReference type="PROSITE" id="PS50835"/>
    </source>
</evidence>
<feature type="domain" description="Ig-like" evidence="4">
    <location>
        <begin position="15"/>
        <end position="115"/>
    </location>
</feature>
<dbReference type="InterPro" id="IPR013783">
    <property type="entry name" value="Ig-like_fold"/>
</dbReference>
<accession>A0A8C3HI75</accession>
<dbReference type="Gene3D" id="2.60.40.10">
    <property type="entry name" value="Immunoglobulins"/>
    <property type="match status" value="1"/>
</dbReference>
<dbReference type="SMART" id="SM00406">
    <property type="entry name" value="IGv"/>
    <property type="match status" value="1"/>
</dbReference>
<reference evidence="5" key="1">
    <citation type="submission" date="2025-08" db="UniProtKB">
        <authorList>
            <consortium name="Ensembl"/>
        </authorList>
    </citation>
    <scope>IDENTIFICATION</scope>
</reference>
<dbReference type="GO" id="GO:0002250">
    <property type="term" value="P:adaptive immune response"/>
    <property type="evidence" value="ECO:0007669"/>
    <property type="project" value="UniProtKB-KW"/>
</dbReference>
<dbReference type="FunFam" id="2.60.40.10:FF:001259">
    <property type="entry name" value="Immunoglobulin heavy variable 13-2"/>
    <property type="match status" value="1"/>
</dbReference>